<evidence type="ECO:0000313" key="3">
    <source>
        <dbReference type="Proteomes" id="UP000800094"/>
    </source>
</evidence>
<organism evidence="2 3">
    <name type="scientific">Trematosphaeria pertusa</name>
    <dbReference type="NCBI Taxonomy" id="390896"/>
    <lineage>
        <taxon>Eukaryota</taxon>
        <taxon>Fungi</taxon>
        <taxon>Dikarya</taxon>
        <taxon>Ascomycota</taxon>
        <taxon>Pezizomycotina</taxon>
        <taxon>Dothideomycetes</taxon>
        <taxon>Pleosporomycetidae</taxon>
        <taxon>Pleosporales</taxon>
        <taxon>Massarineae</taxon>
        <taxon>Trematosphaeriaceae</taxon>
        <taxon>Trematosphaeria</taxon>
    </lineage>
</organism>
<keyword evidence="1" id="KW-0812">Transmembrane</keyword>
<reference evidence="2" key="1">
    <citation type="journal article" date="2020" name="Stud. Mycol.">
        <title>101 Dothideomycetes genomes: a test case for predicting lifestyles and emergence of pathogens.</title>
        <authorList>
            <person name="Haridas S."/>
            <person name="Albert R."/>
            <person name="Binder M."/>
            <person name="Bloem J."/>
            <person name="Labutti K."/>
            <person name="Salamov A."/>
            <person name="Andreopoulos B."/>
            <person name="Baker S."/>
            <person name="Barry K."/>
            <person name="Bills G."/>
            <person name="Bluhm B."/>
            <person name="Cannon C."/>
            <person name="Castanera R."/>
            <person name="Culley D."/>
            <person name="Daum C."/>
            <person name="Ezra D."/>
            <person name="Gonzalez J."/>
            <person name="Henrissat B."/>
            <person name="Kuo A."/>
            <person name="Liang C."/>
            <person name="Lipzen A."/>
            <person name="Lutzoni F."/>
            <person name="Magnuson J."/>
            <person name="Mondo S."/>
            <person name="Nolan M."/>
            <person name="Ohm R."/>
            <person name="Pangilinan J."/>
            <person name="Park H.-J."/>
            <person name="Ramirez L."/>
            <person name="Alfaro M."/>
            <person name="Sun H."/>
            <person name="Tritt A."/>
            <person name="Yoshinaga Y."/>
            <person name="Zwiers L.-H."/>
            <person name="Turgeon B."/>
            <person name="Goodwin S."/>
            <person name="Spatafora J."/>
            <person name="Crous P."/>
            <person name="Grigoriev I."/>
        </authorList>
    </citation>
    <scope>NUCLEOTIDE SEQUENCE</scope>
    <source>
        <strain evidence="2">CBS 122368</strain>
    </source>
</reference>
<name>A0A6A6I154_9PLEO</name>
<evidence type="ECO:0000256" key="1">
    <source>
        <dbReference type="SAM" id="Phobius"/>
    </source>
</evidence>
<protein>
    <submittedName>
        <fullName evidence="2">Uncharacterized protein</fullName>
    </submittedName>
</protein>
<proteinExistence type="predicted"/>
<accession>A0A6A6I154</accession>
<evidence type="ECO:0000313" key="2">
    <source>
        <dbReference type="EMBL" id="KAF2243702.1"/>
    </source>
</evidence>
<dbReference type="GeneID" id="54572679"/>
<dbReference type="AlphaFoldDB" id="A0A6A6I154"/>
<keyword evidence="3" id="KW-1185">Reference proteome</keyword>
<sequence>MWKPLLGAHVAGIANGANGSDPLASYLRMSVFQLVEDKSSPTAESLSLACTAYFVPPRLGVQGIATRFKPPLLLEMLFINMIGVGVIFLKWCRPTTPPVSTLTLMILLLNALGWTAKP</sequence>
<dbReference type="RefSeq" id="XP_033678706.1">
    <property type="nucleotide sequence ID" value="XM_033819349.1"/>
</dbReference>
<feature type="transmembrane region" description="Helical" evidence="1">
    <location>
        <begin position="72"/>
        <end position="91"/>
    </location>
</feature>
<dbReference type="EMBL" id="ML987204">
    <property type="protein sequence ID" value="KAF2243702.1"/>
    <property type="molecule type" value="Genomic_DNA"/>
</dbReference>
<feature type="transmembrane region" description="Helical" evidence="1">
    <location>
        <begin position="97"/>
        <end position="116"/>
    </location>
</feature>
<keyword evidence="1" id="KW-0472">Membrane</keyword>
<gene>
    <name evidence="2" type="ORF">BU26DRAFT_107310</name>
</gene>
<keyword evidence="1" id="KW-1133">Transmembrane helix</keyword>
<dbReference type="Proteomes" id="UP000800094">
    <property type="component" value="Unassembled WGS sequence"/>
</dbReference>